<accession>A0A1V1NY78</accession>
<dbReference type="SUPFAM" id="SSF46689">
    <property type="entry name" value="Homeodomain-like"/>
    <property type="match status" value="1"/>
</dbReference>
<dbReference type="InterPro" id="IPR009057">
    <property type="entry name" value="Homeodomain-like_sf"/>
</dbReference>
<comment type="caution">
    <text evidence="1">The sequence shown here is derived from an EMBL/GenBank/DDBJ whole genome shotgun (WGS) entry which is preliminary data.</text>
</comment>
<evidence type="ECO:0008006" key="3">
    <source>
        <dbReference type="Google" id="ProtNLM"/>
    </source>
</evidence>
<reference evidence="2" key="1">
    <citation type="submission" date="2012-11" db="EMBL/GenBank/DDBJ databases">
        <authorList>
            <person name="Lucero-Rivera Y.E."/>
            <person name="Tovar-Ramirez D."/>
        </authorList>
    </citation>
    <scope>NUCLEOTIDE SEQUENCE [LARGE SCALE GENOMIC DNA]</scope>
    <source>
        <strain evidence="2">Araruama</strain>
    </source>
</reference>
<dbReference type="InterPro" id="IPR036388">
    <property type="entry name" value="WH-like_DNA-bd_sf"/>
</dbReference>
<evidence type="ECO:0000313" key="1">
    <source>
        <dbReference type="EMBL" id="ETR67572.1"/>
    </source>
</evidence>
<sequence>MKTTFQLQPTIVKTYRGLTIAGTRITLDQIMDYIKAKLPDEIIREHFRLTIKQVEDILLYIQQHYDDVEAEYQKNKNKQNQSDSIGKNVTRNVLLILQYVKKN</sequence>
<dbReference type="AlphaFoldDB" id="A0A1V1NY78"/>
<dbReference type="InterPro" id="IPR007367">
    <property type="entry name" value="DUF433"/>
</dbReference>
<dbReference type="Pfam" id="PF04255">
    <property type="entry name" value="DUF433"/>
    <property type="match status" value="1"/>
</dbReference>
<organism evidence="1 2">
    <name type="scientific">Candidatus Magnetoglobus multicellularis str. Araruama</name>
    <dbReference type="NCBI Taxonomy" id="890399"/>
    <lineage>
        <taxon>Bacteria</taxon>
        <taxon>Pseudomonadati</taxon>
        <taxon>Thermodesulfobacteriota</taxon>
        <taxon>Desulfobacteria</taxon>
        <taxon>Desulfobacterales</taxon>
        <taxon>Desulfobacteraceae</taxon>
        <taxon>Candidatus Magnetoglobus</taxon>
    </lineage>
</organism>
<protein>
    <recommendedName>
        <fullName evidence="3">DUF433 domain-containing protein</fullName>
    </recommendedName>
</protein>
<evidence type="ECO:0000313" key="2">
    <source>
        <dbReference type="Proteomes" id="UP000189670"/>
    </source>
</evidence>
<gene>
    <name evidence="1" type="ORF">OMM_11446</name>
</gene>
<proteinExistence type="predicted"/>
<dbReference type="EMBL" id="ATBP01001318">
    <property type="protein sequence ID" value="ETR67572.1"/>
    <property type="molecule type" value="Genomic_DNA"/>
</dbReference>
<name>A0A1V1NY78_9BACT</name>
<dbReference type="Proteomes" id="UP000189670">
    <property type="component" value="Unassembled WGS sequence"/>
</dbReference>
<dbReference type="Gene3D" id="1.10.10.10">
    <property type="entry name" value="Winged helix-like DNA-binding domain superfamily/Winged helix DNA-binding domain"/>
    <property type="match status" value="1"/>
</dbReference>